<keyword evidence="13" id="KW-0472">Membrane</keyword>
<evidence type="ECO:0000256" key="12">
    <source>
        <dbReference type="ARBA" id="ARBA00032213"/>
    </source>
</evidence>
<dbReference type="STRING" id="1921549.GCA_900128825_00154"/>
<feature type="transmembrane region" description="Helical" evidence="13">
    <location>
        <begin position="62"/>
        <end position="83"/>
    </location>
</feature>
<name>A0A3B1E7T5_9GAMM</name>
<dbReference type="GO" id="GO:0016020">
    <property type="term" value="C:membrane"/>
    <property type="evidence" value="ECO:0007669"/>
    <property type="project" value="GOC"/>
</dbReference>
<evidence type="ECO:0000256" key="9">
    <source>
        <dbReference type="ARBA" id="ARBA00023239"/>
    </source>
</evidence>
<dbReference type="OrthoDB" id="9772788at2"/>
<dbReference type="RefSeq" id="WP_158349040.1">
    <property type="nucleotide sequence ID" value="NZ_LR025085.1"/>
</dbReference>
<comment type="function">
    <text evidence="10">Involved in unsaturated fatty acids biosynthesis. Catalyzes the dehydration of short chain beta-hydroxyacyl-ACPs and long chain saturated and unsaturated beta-hydroxyacyl-ACPs.</text>
</comment>
<evidence type="ECO:0000256" key="7">
    <source>
        <dbReference type="ARBA" id="ARBA00022556"/>
    </source>
</evidence>
<comment type="similarity">
    <text evidence="2">Belongs to the thioester dehydratase family. FabZ subfamily.</text>
</comment>
<dbReference type="PANTHER" id="PTHR30272">
    <property type="entry name" value="3-HYDROXYACYL-[ACYL-CARRIER-PROTEIN] DEHYDRATASE"/>
    <property type="match status" value="1"/>
</dbReference>
<dbReference type="NCBIfam" id="NF000582">
    <property type="entry name" value="PRK00006.1"/>
    <property type="match status" value="1"/>
</dbReference>
<keyword evidence="8" id="KW-0443">Lipid metabolism</keyword>
<evidence type="ECO:0000256" key="13">
    <source>
        <dbReference type="SAM" id="Phobius"/>
    </source>
</evidence>
<evidence type="ECO:0000256" key="1">
    <source>
        <dbReference type="ARBA" id="ARBA00004496"/>
    </source>
</evidence>
<dbReference type="FunFam" id="3.10.129.10:FF:000001">
    <property type="entry name" value="3-hydroxyacyl-[acyl-carrier-protein] dehydratase FabZ"/>
    <property type="match status" value="1"/>
</dbReference>
<evidence type="ECO:0000256" key="6">
    <source>
        <dbReference type="ARBA" id="ARBA00022516"/>
    </source>
</evidence>
<keyword evidence="7" id="KW-0441">Lipid A biosynthesis</keyword>
<reference evidence="15" key="1">
    <citation type="submission" date="2018-09" db="EMBL/GenBank/DDBJ databases">
        <authorList>
            <person name="Manzano-Marin A."/>
            <person name="Manzano-Marin A."/>
        </authorList>
    </citation>
    <scope>NUCLEOTIDE SEQUENCE [LARGE SCALE GENOMIC DNA]</scope>
    <source>
        <strain evidence="15">BuCistrobi</strain>
    </source>
</reference>
<comment type="subcellular location">
    <subcellularLocation>
        <location evidence="1">Cytoplasm</location>
    </subcellularLocation>
</comment>
<evidence type="ECO:0000313" key="14">
    <source>
        <dbReference type="EMBL" id="VAX76467.1"/>
    </source>
</evidence>
<proteinExistence type="inferred from homology"/>
<keyword evidence="9 14" id="KW-0456">Lyase</keyword>
<evidence type="ECO:0000256" key="11">
    <source>
        <dbReference type="ARBA" id="ARBA00029890"/>
    </source>
</evidence>
<dbReference type="InterPro" id="IPR013114">
    <property type="entry name" value="FabA_FabZ"/>
</dbReference>
<evidence type="ECO:0000256" key="5">
    <source>
        <dbReference type="ARBA" id="ARBA00022490"/>
    </source>
</evidence>
<evidence type="ECO:0000313" key="15">
    <source>
        <dbReference type="Proteomes" id="UP000271849"/>
    </source>
</evidence>
<dbReference type="GO" id="GO:0009245">
    <property type="term" value="P:lipid A biosynthetic process"/>
    <property type="evidence" value="ECO:0007669"/>
    <property type="project" value="UniProtKB-KW"/>
</dbReference>
<evidence type="ECO:0000256" key="10">
    <source>
        <dbReference type="ARBA" id="ARBA00025049"/>
    </source>
</evidence>
<evidence type="ECO:0000256" key="3">
    <source>
        <dbReference type="ARBA" id="ARBA00013167"/>
    </source>
</evidence>
<keyword evidence="13" id="KW-0812">Transmembrane</keyword>
<dbReference type="InterPro" id="IPR029069">
    <property type="entry name" value="HotDog_dom_sf"/>
</dbReference>
<dbReference type="EMBL" id="LR025085">
    <property type="protein sequence ID" value="VAX76467.1"/>
    <property type="molecule type" value="Genomic_DNA"/>
</dbReference>
<accession>A0A3B1E7T5</accession>
<keyword evidence="6" id="KW-0444">Lipid biosynthesis</keyword>
<dbReference type="PANTHER" id="PTHR30272:SF1">
    <property type="entry name" value="3-HYDROXYACYL-[ACYL-CARRIER-PROTEIN] DEHYDRATASE"/>
    <property type="match status" value="1"/>
</dbReference>
<dbReference type="GO" id="GO:0005737">
    <property type="term" value="C:cytoplasm"/>
    <property type="evidence" value="ECO:0007669"/>
    <property type="project" value="UniProtKB-SubCell"/>
</dbReference>
<gene>
    <name evidence="14" type="primary">fabZ</name>
    <name evidence="14" type="ORF">BUCINSTRO3249_0155</name>
</gene>
<evidence type="ECO:0000256" key="8">
    <source>
        <dbReference type="ARBA" id="ARBA00023098"/>
    </source>
</evidence>
<keyword evidence="5" id="KW-0963">Cytoplasm</keyword>
<dbReference type="CDD" id="cd01288">
    <property type="entry name" value="FabZ"/>
    <property type="match status" value="1"/>
</dbReference>
<dbReference type="Gene3D" id="3.10.129.10">
    <property type="entry name" value="Hotdog Thioesterase"/>
    <property type="match status" value="1"/>
</dbReference>
<dbReference type="Proteomes" id="UP000271849">
    <property type="component" value="Chromosome"/>
</dbReference>
<evidence type="ECO:0000256" key="2">
    <source>
        <dbReference type="ARBA" id="ARBA00009174"/>
    </source>
</evidence>
<organism evidence="14 15">
    <name type="scientific">Buchnera aphidicola</name>
    <name type="common">Cinara strobi</name>
    <dbReference type="NCBI Taxonomy" id="1921549"/>
    <lineage>
        <taxon>Bacteria</taxon>
        <taxon>Pseudomonadati</taxon>
        <taxon>Pseudomonadota</taxon>
        <taxon>Gammaproteobacteria</taxon>
        <taxon>Enterobacterales</taxon>
        <taxon>Erwiniaceae</taxon>
        <taxon>Buchnera</taxon>
    </lineage>
</organism>
<keyword evidence="13" id="KW-1133">Transmembrane helix</keyword>
<sequence length="152" mass="17857">MINLINKNNIFNISDILKILPHRFPFILIDKILDYKKKIYIKALKNITANDFFFMGHFPKNFIFPGILMVESIAQVSSLLLLFHEKNQFLKKKKLSLSSIKNTRFIHPVYPGDQMLIEVFLKKKLFNFYFFDGSIIVDNIVICKSTISLSFF</sequence>
<dbReference type="SUPFAM" id="SSF54637">
    <property type="entry name" value="Thioesterase/thiol ester dehydrase-isomerase"/>
    <property type="match status" value="1"/>
</dbReference>
<protein>
    <recommendedName>
        <fullName evidence="4">3-hydroxyacyl-[acyl-carrier-protein] dehydratase FabZ</fullName>
        <ecNumber evidence="3">4.2.1.59</ecNumber>
    </recommendedName>
    <alternativeName>
        <fullName evidence="11">(3R)-hydroxymyristoyl-[acyl-carrier-protein] dehydratase</fullName>
    </alternativeName>
    <alternativeName>
        <fullName evidence="12">Beta-hydroxyacyl-ACP dehydratase</fullName>
    </alternativeName>
</protein>
<evidence type="ECO:0000256" key="4">
    <source>
        <dbReference type="ARBA" id="ARBA00017176"/>
    </source>
</evidence>
<dbReference type="GO" id="GO:0019171">
    <property type="term" value="F:(3R)-hydroxyacyl-[acyl-carrier-protein] dehydratase activity"/>
    <property type="evidence" value="ECO:0007669"/>
    <property type="project" value="UniProtKB-EC"/>
</dbReference>
<dbReference type="AlphaFoldDB" id="A0A3B1E7T5"/>
<dbReference type="Pfam" id="PF07977">
    <property type="entry name" value="FabA"/>
    <property type="match status" value="1"/>
</dbReference>
<dbReference type="EC" id="4.2.1.59" evidence="3"/>